<gene>
    <name evidence="4" type="ORF">GCM10007036_16130</name>
</gene>
<name>A0A917I580_9HYPH</name>
<evidence type="ECO:0000313" key="5">
    <source>
        <dbReference type="Proteomes" id="UP000603912"/>
    </source>
</evidence>
<dbReference type="AlphaFoldDB" id="A0A917I580"/>
<dbReference type="Gene3D" id="1.10.150.250">
    <property type="entry name" value="Flavinator of succinate dehydrogenase"/>
    <property type="match status" value="1"/>
</dbReference>
<reference evidence="4" key="1">
    <citation type="journal article" date="2014" name="Int. J. Syst. Evol. Microbiol.">
        <title>Complete genome sequence of Corynebacterium casei LMG S-19264T (=DSM 44701T), isolated from a smear-ripened cheese.</title>
        <authorList>
            <consortium name="US DOE Joint Genome Institute (JGI-PGF)"/>
            <person name="Walter F."/>
            <person name="Albersmeier A."/>
            <person name="Kalinowski J."/>
            <person name="Ruckert C."/>
        </authorList>
    </citation>
    <scope>NUCLEOTIDE SEQUENCE</scope>
    <source>
        <strain evidence="4">CGMCC 1.12214</strain>
    </source>
</reference>
<evidence type="ECO:0000256" key="1">
    <source>
        <dbReference type="ARBA" id="ARBA00008571"/>
    </source>
</evidence>
<dbReference type="InterPro" id="IPR005631">
    <property type="entry name" value="SDH"/>
</dbReference>
<dbReference type="Pfam" id="PF03937">
    <property type="entry name" value="Sdh5"/>
    <property type="match status" value="1"/>
</dbReference>
<evidence type="ECO:0000313" key="4">
    <source>
        <dbReference type="EMBL" id="GGH15873.1"/>
    </source>
</evidence>
<dbReference type="PANTHER" id="PTHR12469:SF2">
    <property type="entry name" value="SUCCINATE DEHYDROGENASE ASSEMBLY FACTOR 2, MITOCHONDRIAL"/>
    <property type="match status" value="1"/>
</dbReference>
<accession>A0A917I580</accession>
<dbReference type="InterPro" id="IPR036714">
    <property type="entry name" value="SDH_sf"/>
</dbReference>
<evidence type="ECO:0000256" key="2">
    <source>
        <dbReference type="ARBA" id="ARBA00019418"/>
    </source>
</evidence>
<protein>
    <recommendedName>
        <fullName evidence="2">FAD assembly factor SdhE</fullName>
    </recommendedName>
</protein>
<dbReference type="EMBL" id="BMES01000001">
    <property type="protein sequence ID" value="GGH15873.1"/>
    <property type="molecule type" value="Genomic_DNA"/>
</dbReference>
<reference evidence="4" key="2">
    <citation type="submission" date="2020-09" db="EMBL/GenBank/DDBJ databases">
        <authorList>
            <person name="Sun Q."/>
            <person name="Zhou Y."/>
        </authorList>
    </citation>
    <scope>NUCLEOTIDE SEQUENCE</scope>
    <source>
        <strain evidence="4">CGMCC 1.12214</strain>
    </source>
</reference>
<comment type="caution">
    <text evidence="4">The sequence shown here is derived from an EMBL/GenBank/DDBJ whole genome shotgun (WGS) entry which is preliminary data.</text>
</comment>
<organism evidence="4 5">
    <name type="scientific">Alsobacter metallidurans</name>
    <dbReference type="NCBI Taxonomy" id="340221"/>
    <lineage>
        <taxon>Bacteria</taxon>
        <taxon>Pseudomonadati</taxon>
        <taxon>Pseudomonadota</taxon>
        <taxon>Alphaproteobacteria</taxon>
        <taxon>Hyphomicrobiales</taxon>
        <taxon>Alsobacteraceae</taxon>
        <taxon>Alsobacter</taxon>
    </lineage>
</organism>
<evidence type="ECO:0000256" key="3">
    <source>
        <dbReference type="ARBA" id="ARBA00023186"/>
    </source>
</evidence>
<keyword evidence="5" id="KW-1185">Reference proteome</keyword>
<proteinExistence type="inferred from homology"/>
<dbReference type="GO" id="GO:0006099">
    <property type="term" value="P:tricarboxylic acid cycle"/>
    <property type="evidence" value="ECO:0007669"/>
    <property type="project" value="TreeGrafter"/>
</dbReference>
<sequence length="98" mass="11347">MTGTTRTSADLDPRRRKVLFRSWHRGMREMDLIMGQFADAQIDQLTDAELDIYEHLIEAPDRDILMWLTGEAPTPANYDTPVFHRIKAFHTHLGPINV</sequence>
<dbReference type="PANTHER" id="PTHR12469">
    <property type="entry name" value="PROTEIN EMI5 HOMOLOG, MITOCHONDRIAL"/>
    <property type="match status" value="1"/>
</dbReference>
<dbReference type="RefSeq" id="WP_188517132.1">
    <property type="nucleotide sequence ID" value="NZ_BMES01000001.1"/>
</dbReference>
<dbReference type="Proteomes" id="UP000603912">
    <property type="component" value="Unassembled WGS sequence"/>
</dbReference>
<keyword evidence="3" id="KW-0143">Chaperone</keyword>
<dbReference type="SUPFAM" id="SSF109910">
    <property type="entry name" value="YgfY-like"/>
    <property type="match status" value="1"/>
</dbReference>
<comment type="similarity">
    <text evidence="1">Belongs to the SdhE FAD assembly factor family.</text>
</comment>